<dbReference type="EMBL" id="JBFOLJ010000011">
    <property type="protein sequence ID" value="KAL2496747.1"/>
    <property type="molecule type" value="Genomic_DNA"/>
</dbReference>
<proteinExistence type="predicted"/>
<organism evidence="1 2">
    <name type="scientific">Forsythia ovata</name>
    <dbReference type="NCBI Taxonomy" id="205694"/>
    <lineage>
        <taxon>Eukaryota</taxon>
        <taxon>Viridiplantae</taxon>
        <taxon>Streptophyta</taxon>
        <taxon>Embryophyta</taxon>
        <taxon>Tracheophyta</taxon>
        <taxon>Spermatophyta</taxon>
        <taxon>Magnoliopsida</taxon>
        <taxon>eudicotyledons</taxon>
        <taxon>Gunneridae</taxon>
        <taxon>Pentapetalae</taxon>
        <taxon>asterids</taxon>
        <taxon>lamiids</taxon>
        <taxon>Lamiales</taxon>
        <taxon>Oleaceae</taxon>
        <taxon>Forsythieae</taxon>
        <taxon>Forsythia</taxon>
    </lineage>
</organism>
<dbReference type="AlphaFoldDB" id="A0ABD1SAJ2"/>
<reference evidence="2" key="1">
    <citation type="submission" date="2024-07" db="EMBL/GenBank/DDBJ databases">
        <title>Two chromosome-level genome assemblies of Korean endemic species Abeliophyllum distichum and Forsythia ovata (Oleaceae).</title>
        <authorList>
            <person name="Jang H."/>
        </authorList>
    </citation>
    <scope>NUCLEOTIDE SEQUENCE [LARGE SCALE GENOMIC DNA]</scope>
</reference>
<accession>A0ABD1SAJ2</accession>
<name>A0ABD1SAJ2_9LAMI</name>
<gene>
    <name evidence="1" type="ORF">Fot_40504</name>
</gene>
<sequence>MNDKQEFIDGIFKVPDEDNENGWTNKYNGFVELAGELGWFANVGFTVMDCPTLVGPSWAHSDVDVFMPIGEEDESLFGDLGDLPESSVVLRRCQVETPCCGGTG</sequence>
<keyword evidence="2" id="KW-1185">Reference proteome</keyword>
<protein>
    <submittedName>
        <fullName evidence="1">WRKY transcription factor 69</fullName>
    </submittedName>
</protein>
<dbReference type="Proteomes" id="UP001604277">
    <property type="component" value="Unassembled WGS sequence"/>
</dbReference>
<comment type="caution">
    <text evidence="1">The sequence shown here is derived from an EMBL/GenBank/DDBJ whole genome shotgun (WGS) entry which is preliminary data.</text>
</comment>
<evidence type="ECO:0000313" key="2">
    <source>
        <dbReference type="Proteomes" id="UP001604277"/>
    </source>
</evidence>
<evidence type="ECO:0000313" key="1">
    <source>
        <dbReference type="EMBL" id="KAL2496747.1"/>
    </source>
</evidence>